<protein>
    <submittedName>
        <fullName evidence="1">Uncharacterized protein</fullName>
    </submittedName>
</protein>
<organism evidence="1 2">
    <name type="scientific">Penicillium argentinense</name>
    <dbReference type="NCBI Taxonomy" id="1131581"/>
    <lineage>
        <taxon>Eukaryota</taxon>
        <taxon>Fungi</taxon>
        <taxon>Dikarya</taxon>
        <taxon>Ascomycota</taxon>
        <taxon>Pezizomycotina</taxon>
        <taxon>Eurotiomycetes</taxon>
        <taxon>Eurotiomycetidae</taxon>
        <taxon>Eurotiales</taxon>
        <taxon>Aspergillaceae</taxon>
        <taxon>Penicillium</taxon>
    </lineage>
</organism>
<evidence type="ECO:0000313" key="2">
    <source>
        <dbReference type="Proteomes" id="UP001149074"/>
    </source>
</evidence>
<dbReference type="AlphaFoldDB" id="A0A9W9K2E2"/>
<accession>A0A9W9K2E2</accession>
<sequence>MASAADTVQSAECKASGLLQLTLPGLAGGMARDLNSQLPDVDSRRQSFCCLLPASISPSTSSHPVFVP</sequence>
<gene>
    <name evidence="1" type="ORF">N7532_009313</name>
</gene>
<reference evidence="1" key="1">
    <citation type="submission" date="2022-11" db="EMBL/GenBank/DDBJ databases">
        <authorList>
            <person name="Petersen C."/>
        </authorList>
    </citation>
    <scope>NUCLEOTIDE SEQUENCE</scope>
    <source>
        <strain evidence="1">IBT 30761</strain>
    </source>
</reference>
<dbReference type="GeneID" id="81360783"/>
<name>A0A9W9K2E2_9EURO</name>
<dbReference type="RefSeq" id="XP_056472610.1">
    <property type="nucleotide sequence ID" value="XM_056621804.1"/>
</dbReference>
<dbReference type="EMBL" id="JAPQKI010000009">
    <property type="protein sequence ID" value="KAJ5090629.1"/>
    <property type="molecule type" value="Genomic_DNA"/>
</dbReference>
<proteinExistence type="predicted"/>
<comment type="caution">
    <text evidence="1">The sequence shown here is derived from an EMBL/GenBank/DDBJ whole genome shotgun (WGS) entry which is preliminary data.</text>
</comment>
<keyword evidence="2" id="KW-1185">Reference proteome</keyword>
<dbReference type="Proteomes" id="UP001149074">
    <property type="component" value="Unassembled WGS sequence"/>
</dbReference>
<reference evidence="1" key="2">
    <citation type="journal article" date="2023" name="IMA Fungus">
        <title>Comparative genomic study of the Penicillium genus elucidates a diverse pangenome and 15 lateral gene transfer events.</title>
        <authorList>
            <person name="Petersen C."/>
            <person name="Sorensen T."/>
            <person name="Nielsen M.R."/>
            <person name="Sondergaard T.E."/>
            <person name="Sorensen J.L."/>
            <person name="Fitzpatrick D.A."/>
            <person name="Frisvad J.C."/>
            <person name="Nielsen K.L."/>
        </authorList>
    </citation>
    <scope>NUCLEOTIDE SEQUENCE</scope>
    <source>
        <strain evidence="1">IBT 30761</strain>
    </source>
</reference>
<evidence type="ECO:0000313" key="1">
    <source>
        <dbReference type="EMBL" id="KAJ5090629.1"/>
    </source>
</evidence>